<evidence type="ECO:0000313" key="4">
    <source>
        <dbReference type="Proteomes" id="UP001212152"/>
    </source>
</evidence>
<organism evidence="3 4">
    <name type="scientific">Geranomyces variabilis</name>
    <dbReference type="NCBI Taxonomy" id="109894"/>
    <lineage>
        <taxon>Eukaryota</taxon>
        <taxon>Fungi</taxon>
        <taxon>Fungi incertae sedis</taxon>
        <taxon>Chytridiomycota</taxon>
        <taxon>Chytridiomycota incertae sedis</taxon>
        <taxon>Chytridiomycetes</taxon>
        <taxon>Spizellomycetales</taxon>
        <taxon>Powellomycetaceae</taxon>
        <taxon>Geranomyces</taxon>
    </lineage>
</organism>
<dbReference type="PANTHER" id="PTHR11062">
    <property type="entry name" value="EXOSTOSIN HEPARAN SULFATE GLYCOSYLTRANSFERASE -RELATED"/>
    <property type="match status" value="1"/>
</dbReference>
<dbReference type="Proteomes" id="UP001212152">
    <property type="component" value="Unassembled WGS sequence"/>
</dbReference>
<accession>A0AAD5TFG9</accession>
<gene>
    <name evidence="3" type="ORF">HDU87_006419</name>
</gene>
<feature type="domain" description="Exostosin GT47" evidence="2">
    <location>
        <begin position="41"/>
        <end position="353"/>
    </location>
</feature>
<dbReference type="GO" id="GO:0016757">
    <property type="term" value="F:glycosyltransferase activity"/>
    <property type="evidence" value="ECO:0007669"/>
    <property type="project" value="InterPro"/>
</dbReference>
<reference evidence="3" key="1">
    <citation type="submission" date="2020-05" db="EMBL/GenBank/DDBJ databases">
        <title>Phylogenomic resolution of chytrid fungi.</title>
        <authorList>
            <person name="Stajich J.E."/>
            <person name="Amses K."/>
            <person name="Simmons R."/>
            <person name="Seto K."/>
            <person name="Myers J."/>
            <person name="Bonds A."/>
            <person name="Quandt C.A."/>
            <person name="Barry K."/>
            <person name="Liu P."/>
            <person name="Grigoriev I."/>
            <person name="Longcore J.E."/>
            <person name="James T.Y."/>
        </authorList>
    </citation>
    <scope>NUCLEOTIDE SEQUENCE</scope>
    <source>
        <strain evidence="3">JEL0379</strain>
    </source>
</reference>
<dbReference type="InterPro" id="IPR004263">
    <property type="entry name" value="Exostosin"/>
</dbReference>
<proteinExistence type="inferred from homology"/>
<comment type="similarity">
    <text evidence="1">Belongs to the glycosyltransferase 47 family.</text>
</comment>
<protein>
    <recommendedName>
        <fullName evidence="2">Exostosin GT47 domain-containing protein</fullName>
    </recommendedName>
</protein>
<name>A0AAD5TFG9_9FUNG</name>
<evidence type="ECO:0000256" key="1">
    <source>
        <dbReference type="ARBA" id="ARBA00010271"/>
    </source>
</evidence>
<dbReference type="PANTHER" id="PTHR11062:SF281">
    <property type="entry name" value="EXOSTOSIN-LIKE 2"/>
    <property type="match status" value="1"/>
</dbReference>
<dbReference type="AlphaFoldDB" id="A0AAD5TFG9"/>
<evidence type="ECO:0000313" key="3">
    <source>
        <dbReference type="EMBL" id="KAJ3175184.1"/>
    </source>
</evidence>
<comment type="caution">
    <text evidence="3">The sequence shown here is derived from an EMBL/GenBank/DDBJ whole genome shotgun (WGS) entry which is preliminary data.</text>
</comment>
<keyword evidence="4" id="KW-1185">Reference proteome</keyword>
<evidence type="ECO:0000259" key="2">
    <source>
        <dbReference type="Pfam" id="PF03016"/>
    </source>
</evidence>
<dbReference type="EMBL" id="JADGJQ010000055">
    <property type="protein sequence ID" value="KAJ3175184.1"/>
    <property type="molecule type" value="Genomic_DNA"/>
</dbReference>
<sequence>MHPSKTSQRPLLPFVFATCLTLLFLALHKLPRYKLRVFKARPPRIYVYDLPPEYNAEPLSIVRPLRLQAGDLSPAHAGGLGPVLVEPSLRNTNQFALEVIAHSRLLASPLRTKDPSQADLFYVPFYAGIELIRCMPMPTPEARSNVSLGLWDYLARQPYWNGGGNHFMALGRIESDFVLDGGAFGTSFLLHPAASQVTFFSIEPAIHRERVRHHTIAVPYPVHTHAFNNTLPAVDYEAKSTLVSSNWLSRTPLRQNLRAQCEVQPSLCTHYEEADYSTFDNAKIAALNLQSVFCLQPPGDSPTRSAFWDSILLGCIPVVFHPYLAYPFANRIPWNRTIVTITPDQAPDVLAYLAAIPREQVRDLQAQIEKRRWMWQYSSTPEGDDEEDAFTVLLDEIADRWRAGRRSAWRGVGGRLASDS</sequence>
<dbReference type="InterPro" id="IPR040911">
    <property type="entry name" value="Exostosin_GT47"/>
</dbReference>
<dbReference type="Pfam" id="PF03016">
    <property type="entry name" value="Exostosin_GT47"/>
    <property type="match status" value="1"/>
</dbReference>